<comment type="caution">
    <text evidence="1">The sequence shown here is derived from an EMBL/GenBank/DDBJ whole genome shotgun (WGS) entry which is preliminary data.</text>
</comment>
<dbReference type="EMBL" id="LWCA01001387">
    <property type="protein sequence ID" value="OAF65229.1"/>
    <property type="molecule type" value="Genomic_DNA"/>
</dbReference>
<protein>
    <recommendedName>
        <fullName evidence="3">VPS10 domain-containing protein</fullName>
    </recommendedName>
</protein>
<organism evidence="1 2">
    <name type="scientific">Intoshia linei</name>
    <dbReference type="NCBI Taxonomy" id="1819745"/>
    <lineage>
        <taxon>Eukaryota</taxon>
        <taxon>Metazoa</taxon>
        <taxon>Spiralia</taxon>
        <taxon>Lophotrochozoa</taxon>
        <taxon>Mesozoa</taxon>
        <taxon>Orthonectida</taxon>
        <taxon>Rhopaluridae</taxon>
        <taxon>Intoshia</taxon>
    </lineage>
</organism>
<sequence length="457" mass="54776">MMFTKYFIFNKEGVLCVQSYVLHIVKKDNIIEINNLSEDYRAYWNSISSRYIFIETNDKIYSLNAFTYQFKVLLENKNSLIHSQFLDDVMFADERYVNFKQFILIYSRKLRHRTIIFVEQQQTLKRHKLAHLLFGAKYVTNNRLYISDKNCKNFKPINLPIILTNSVDIYVNTYRYYTIVIIVTGKCQNFISYNNGDNFLPFNNKNKKICINTVLEMFELEITLITYSNEKTVKKWKLYINYGTKNWYTPFNEETYNVMYIFRDLTSNEKFQSNKGALITYSDFHIYFSVDGARSWYSMLGTQDMKLSEYFYYRIDDDLILHLVFFNYKNNTIITMNSNFKMSFCNKNDFIYTSSYLNIFTGYHDTRDEPCFVNFNTLRMQKKNMRDCYTDYICSHRFERDLSSNKCVIRNVNVSQNYSAYEKIDPNYGVGYTELCTEIRAIVQLDSNYYASIYGKF</sequence>
<dbReference type="AlphaFoldDB" id="A0A177ATA6"/>
<evidence type="ECO:0000313" key="1">
    <source>
        <dbReference type="EMBL" id="OAF65229.1"/>
    </source>
</evidence>
<name>A0A177ATA6_9BILA</name>
<gene>
    <name evidence="1" type="ORF">A3Q56_07065</name>
</gene>
<dbReference type="Proteomes" id="UP000078046">
    <property type="component" value="Unassembled WGS sequence"/>
</dbReference>
<evidence type="ECO:0008006" key="3">
    <source>
        <dbReference type="Google" id="ProtNLM"/>
    </source>
</evidence>
<proteinExistence type="predicted"/>
<accession>A0A177ATA6</accession>
<reference evidence="1 2" key="1">
    <citation type="submission" date="2016-04" db="EMBL/GenBank/DDBJ databases">
        <title>The genome of Intoshia linei affirms orthonectids as highly simplified spiralians.</title>
        <authorList>
            <person name="Mikhailov K.V."/>
            <person name="Slusarev G.S."/>
            <person name="Nikitin M.A."/>
            <person name="Logacheva M.D."/>
            <person name="Penin A."/>
            <person name="Aleoshin V."/>
            <person name="Panchin Y.V."/>
        </authorList>
    </citation>
    <scope>NUCLEOTIDE SEQUENCE [LARGE SCALE GENOMIC DNA]</scope>
    <source>
        <strain evidence="1">Intl2013</strain>
        <tissue evidence="1">Whole animal</tissue>
    </source>
</reference>
<evidence type="ECO:0000313" key="2">
    <source>
        <dbReference type="Proteomes" id="UP000078046"/>
    </source>
</evidence>
<keyword evidence="2" id="KW-1185">Reference proteome</keyword>